<dbReference type="PANTHER" id="PTHR43283:SF3">
    <property type="entry name" value="BETA-LACTAMASE FAMILY PROTEIN (AFU_ORTHOLOGUE AFUA_5G07500)"/>
    <property type="match status" value="1"/>
</dbReference>
<dbReference type="Gene3D" id="3.40.710.10">
    <property type="entry name" value="DD-peptidase/beta-lactamase superfamily"/>
    <property type="match status" value="1"/>
</dbReference>
<dbReference type="InterPro" id="IPR050789">
    <property type="entry name" value="Diverse_Enzym_Activities"/>
</dbReference>
<name>A0A1H8DCQ2_9SPHI</name>
<keyword evidence="3" id="KW-1185">Reference proteome</keyword>
<dbReference type="STRING" id="551995.SAMN05192574_102300"/>
<evidence type="ECO:0000259" key="1">
    <source>
        <dbReference type="Pfam" id="PF00144"/>
    </source>
</evidence>
<dbReference type="OrthoDB" id="2247630at2"/>
<feature type="domain" description="Beta-lactamase-related" evidence="1">
    <location>
        <begin position="44"/>
        <end position="341"/>
    </location>
</feature>
<proteinExistence type="predicted"/>
<dbReference type="PANTHER" id="PTHR43283">
    <property type="entry name" value="BETA-LACTAMASE-RELATED"/>
    <property type="match status" value="1"/>
</dbReference>
<dbReference type="Pfam" id="PF00144">
    <property type="entry name" value="Beta-lactamase"/>
    <property type="match status" value="1"/>
</dbReference>
<dbReference type="RefSeq" id="WP_091209365.1">
    <property type="nucleotide sequence ID" value="NZ_FOCL01000002.1"/>
</dbReference>
<dbReference type="InterPro" id="IPR012338">
    <property type="entry name" value="Beta-lactam/transpept-like"/>
</dbReference>
<dbReference type="SUPFAM" id="SSF56601">
    <property type="entry name" value="beta-lactamase/transpeptidase-like"/>
    <property type="match status" value="1"/>
</dbReference>
<protein>
    <submittedName>
        <fullName evidence="2">CubicO group peptidase, beta-lactamase class C family</fullName>
    </submittedName>
</protein>
<sequence length="356" mass="39490">MKIKIIIVATILSVTYGKARAQQEFKNIDAWLNKHTHEMGGRAILLVYQDGKVIYNHSVNDMSMKQKFVQRMVAEKQGKTADLDDYNVKTRAAIASCSKWLSAALVMTFVDEGKLKLSDTVGKYLPVLSQHGKGHITIAQCLSHLTAIKAAPLKQNLQEMKNISSMDEAIQDIAILPMEGEPGKVFHYSNAGLQIAGAVLEKISSKNFETLFAERIARPLNMQNTDFGKKKVALPAGGAVSTPQDYLNFLVMILNKGTFNGKRILSEASIAQMQINRITPDVKVAYSPAEAGNFGYGYGEWIMGPHTVSSPGLFGSYPWVDTQKKYAAFLMTFYLKSDGRQARYLELKKLVDEVLQ</sequence>
<accession>A0A1H8DCQ2</accession>
<reference evidence="3" key="1">
    <citation type="submission" date="2016-10" db="EMBL/GenBank/DDBJ databases">
        <authorList>
            <person name="Varghese N."/>
            <person name="Submissions S."/>
        </authorList>
    </citation>
    <scope>NUCLEOTIDE SEQUENCE [LARGE SCALE GENOMIC DNA]</scope>
    <source>
        <strain evidence="3">Gh-48</strain>
    </source>
</reference>
<evidence type="ECO:0000313" key="3">
    <source>
        <dbReference type="Proteomes" id="UP000198942"/>
    </source>
</evidence>
<gene>
    <name evidence="2" type="ORF">SAMN05192574_102300</name>
</gene>
<organism evidence="2 3">
    <name type="scientific">Mucilaginibacter gossypiicola</name>
    <dbReference type="NCBI Taxonomy" id="551995"/>
    <lineage>
        <taxon>Bacteria</taxon>
        <taxon>Pseudomonadati</taxon>
        <taxon>Bacteroidota</taxon>
        <taxon>Sphingobacteriia</taxon>
        <taxon>Sphingobacteriales</taxon>
        <taxon>Sphingobacteriaceae</taxon>
        <taxon>Mucilaginibacter</taxon>
    </lineage>
</organism>
<dbReference type="Proteomes" id="UP000198942">
    <property type="component" value="Unassembled WGS sequence"/>
</dbReference>
<dbReference type="InterPro" id="IPR001466">
    <property type="entry name" value="Beta-lactam-related"/>
</dbReference>
<dbReference type="EMBL" id="FOCL01000002">
    <property type="protein sequence ID" value="SEN05070.1"/>
    <property type="molecule type" value="Genomic_DNA"/>
</dbReference>
<dbReference type="AlphaFoldDB" id="A0A1H8DCQ2"/>
<evidence type="ECO:0000313" key="2">
    <source>
        <dbReference type="EMBL" id="SEN05070.1"/>
    </source>
</evidence>